<dbReference type="Gene3D" id="3.40.30.10">
    <property type="entry name" value="Glutaredoxin"/>
    <property type="match status" value="1"/>
</dbReference>
<keyword evidence="1" id="KW-0732">Signal</keyword>
<evidence type="ECO:0000256" key="1">
    <source>
        <dbReference type="SAM" id="SignalP"/>
    </source>
</evidence>
<feature type="signal peptide" evidence="1">
    <location>
        <begin position="1"/>
        <end position="23"/>
    </location>
</feature>
<reference evidence="3 4" key="1">
    <citation type="submission" date="2018-08" db="EMBL/GenBank/DDBJ databases">
        <title>Erythrobacter zhengii sp.nov., a bacterium isolated from deep-sea sediment.</title>
        <authorList>
            <person name="Fang C."/>
            <person name="Wu Y.-H."/>
            <person name="Sun C."/>
            <person name="Wang H."/>
            <person name="Cheng H."/>
            <person name="Meng F.-X."/>
            <person name="Wang C.-S."/>
            <person name="Xu X.-W."/>
        </authorList>
    </citation>
    <scope>NUCLEOTIDE SEQUENCE [LARGE SCALE GENOMIC DNA]</scope>
    <source>
        <strain evidence="3 4">CCTCC AB 2015396</strain>
    </source>
</reference>
<protein>
    <submittedName>
        <fullName evidence="3">Protein-disulfide isomerase</fullName>
    </submittedName>
</protein>
<dbReference type="RefSeq" id="WP_119592824.1">
    <property type="nucleotide sequence ID" value="NZ_QXFM01000093.1"/>
</dbReference>
<dbReference type="AlphaFoldDB" id="A0A3A1P465"/>
<proteinExistence type="predicted"/>
<gene>
    <name evidence="3" type="ORF">D2V17_09955</name>
</gene>
<keyword evidence="4" id="KW-1185">Reference proteome</keyword>
<dbReference type="InterPro" id="IPR036249">
    <property type="entry name" value="Thioredoxin-like_sf"/>
</dbReference>
<sequence length="224" mass="24199">MKHALIAPMIVAGAMVASAPAAAQDWTAQVTPTERGYLIGNPDAPVQLITFVSYTCPACMHFEQQADAELKATYIHDGGTAVEVRSAIRNIVDLSATLLTTCGPPDRFLANHEAFFATQDEWLAKARATTPEQQERWRSGGLGEQMKAIASDLGFYPMMEARGYATAEIDACLADEERAVAIANNSEANHTDFPYPGTPSFVVNGTLLNDVHSWAALKPSLRSE</sequence>
<name>A0A3A1P465_9SPHN</name>
<comment type="caution">
    <text evidence="3">The sequence shown here is derived from an EMBL/GenBank/DDBJ whole genome shotgun (WGS) entry which is preliminary data.</text>
</comment>
<dbReference type="InterPro" id="IPR012336">
    <property type="entry name" value="Thioredoxin-like_fold"/>
</dbReference>
<evidence type="ECO:0000259" key="2">
    <source>
        <dbReference type="Pfam" id="PF13462"/>
    </source>
</evidence>
<dbReference type="SUPFAM" id="SSF52833">
    <property type="entry name" value="Thioredoxin-like"/>
    <property type="match status" value="1"/>
</dbReference>
<dbReference type="GO" id="GO:0016853">
    <property type="term" value="F:isomerase activity"/>
    <property type="evidence" value="ECO:0007669"/>
    <property type="project" value="UniProtKB-KW"/>
</dbReference>
<keyword evidence="3" id="KW-0413">Isomerase</keyword>
<accession>A0A3A1P465</accession>
<feature type="chain" id="PRO_5017395030" evidence="1">
    <location>
        <begin position="24"/>
        <end position="224"/>
    </location>
</feature>
<evidence type="ECO:0000313" key="3">
    <source>
        <dbReference type="EMBL" id="RIV86076.1"/>
    </source>
</evidence>
<feature type="domain" description="Thioredoxin-like fold" evidence="2">
    <location>
        <begin position="34"/>
        <end position="218"/>
    </location>
</feature>
<dbReference type="Gene3D" id="1.10.40.110">
    <property type="match status" value="1"/>
</dbReference>
<dbReference type="Pfam" id="PF13462">
    <property type="entry name" value="Thioredoxin_4"/>
    <property type="match status" value="1"/>
</dbReference>
<evidence type="ECO:0000313" key="4">
    <source>
        <dbReference type="Proteomes" id="UP000265366"/>
    </source>
</evidence>
<dbReference type="EMBL" id="QXFM01000093">
    <property type="protein sequence ID" value="RIV86076.1"/>
    <property type="molecule type" value="Genomic_DNA"/>
</dbReference>
<organism evidence="3 4">
    <name type="scientific">Aurantiacibacter xanthus</name>
    <dbReference type="NCBI Taxonomy" id="1784712"/>
    <lineage>
        <taxon>Bacteria</taxon>
        <taxon>Pseudomonadati</taxon>
        <taxon>Pseudomonadota</taxon>
        <taxon>Alphaproteobacteria</taxon>
        <taxon>Sphingomonadales</taxon>
        <taxon>Erythrobacteraceae</taxon>
        <taxon>Aurantiacibacter</taxon>
    </lineage>
</organism>
<dbReference type="OrthoDB" id="8478320at2"/>
<dbReference type="Proteomes" id="UP000265366">
    <property type="component" value="Unassembled WGS sequence"/>
</dbReference>